<keyword evidence="9" id="KW-1185">Reference proteome</keyword>
<keyword evidence="3" id="KW-0804">Transcription</keyword>
<evidence type="ECO:0000313" key="8">
    <source>
        <dbReference type="EnsemblPlants" id="Kaladp0039s0452.1.v1.1"/>
    </source>
</evidence>
<dbReference type="Pfam" id="PF00564">
    <property type="entry name" value="PB1"/>
    <property type="match status" value="1"/>
</dbReference>
<dbReference type="Gramene" id="Kaladp0039s0452.11.v1.1">
    <property type="protein sequence ID" value="Kaladp0039s0452.11.v1.1"/>
    <property type="gene ID" value="Kaladp0039s0452.v1.1"/>
</dbReference>
<evidence type="ECO:0000256" key="2">
    <source>
        <dbReference type="ARBA" id="ARBA00023125"/>
    </source>
</evidence>
<dbReference type="GO" id="GO:0003677">
    <property type="term" value="F:DNA binding"/>
    <property type="evidence" value="ECO:0007669"/>
    <property type="project" value="UniProtKB-KW"/>
</dbReference>
<dbReference type="GO" id="GO:0003700">
    <property type="term" value="F:DNA-binding transcription factor activity"/>
    <property type="evidence" value="ECO:0007669"/>
    <property type="project" value="InterPro"/>
</dbReference>
<dbReference type="PANTHER" id="PTHR32002">
    <property type="entry name" value="PROTEIN NLP8"/>
    <property type="match status" value="1"/>
</dbReference>
<dbReference type="EnsemblPlants" id="Kaladp0039s0452.11.v1.1">
    <property type="protein sequence ID" value="Kaladp0039s0452.11.v1.1"/>
    <property type="gene ID" value="Kaladp0039s0452.v1.1"/>
</dbReference>
<feature type="domain" description="PB1" evidence="7">
    <location>
        <begin position="857"/>
        <end position="939"/>
    </location>
</feature>
<proteinExistence type="predicted"/>
<keyword evidence="2" id="KW-0238">DNA-binding</keyword>
<evidence type="ECO:0000256" key="4">
    <source>
        <dbReference type="ARBA" id="ARBA00023242"/>
    </source>
</evidence>
<reference evidence="8" key="1">
    <citation type="submission" date="2021-01" db="UniProtKB">
        <authorList>
            <consortium name="EnsemblPlants"/>
        </authorList>
    </citation>
    <scope>IDENTIFICATION</scope>
</reference>
<keyword evidence="4" id="KW-0539">Nucleus</keyword>
<dbReference type="Gramene" id="Kaladp0039s0452.1.v1.1">
    <property type="protein sequence ID" value="Kaladp0039s0452.1.v1.1"/>
    <property type="gene ID" value="Kaladp0039s0452.v1.1"/>
</dbReference>
<dbReference type="InterPro" id="IPR045012">
    <property type="entry name" value="NLP"/>
</dbReference>
<dbReference type="SUPFAM" id="SSF54277">
    <property type="entry name" value="CAD &amp; PB1 domains"/>
    <property type="match status" value="1"/>
</dbReference>
<dbReference type="PROSITE" id="PS51745">
    <property type="entry name" value="PB1"/>
    <property type="match status" value="1"/>
</dbReference>
<dbReference type="Gramene" id="Kaladp0039s0452.2.v1.1">
    <property type="protein sequence ID" value="Kaladp0039s0452.2.v1.1"/>
    <property type="gene ID" value="Kaladp0039s0452.v1.1"/>
</dbReference>
<dbReference type="EnsemblPlants" id="Kaladp0039s0452.2.v1.1">
    <property type="protein sequence ID" value="Kaladp0039s0452.2.v1.1"/>
    <property type="gene ID" value="Kaladp0039s0452.v1.1"/>
</dbReference>
<dbReference type="Gene3D" id="3.10.20.90">
    <property type="entry name" value="Phosphatidylinositol 3-kinase Catalytic Subunit, Chain A, domain 1"/>
    <property type="match status" value="1"/>
</dbReference>
<dbReference type="PANTHER" id="PTHR32002:SF41">
    <property type="entry name" value="PROTEIN NLP8"/>
    <property type="match status" value="1"/>
</dbReference>
<evidence type="ECO:0000259" key="6">
    <source>
        <dbReference type="PROSITE" id="PS51519"/>
    </source>
</evidence>
<organism evidence="8 9">
    <name type="scientific">Kalanchoe fedtschenkoi</name>
    <name type="common">Lavender scallops</name>
    <name type="synonym">South American air plant</name>
    <dbReference type="NCBI Taxonomy" id="63787"/>
    <lineage>
        <taxon>Eukaryota</taxon>
        <taxon>Viridiplantae</taxon>
        <taxon>Streptophyta</taxon>
        <taxon>Embryophyta</taxon>
        <taxon>Tracheophyta</taxon>
        <taxon>Spermatophyta</taxon>
        <taxon>Magnoliopsida</taxon>
        <taxon>eudicotyledons</taxon>
        <taxon>Gunneridae</taxon>
        <taxon>Pentapetalae</taxon>
        <taxon>Saxifragales</taxon>
        <taxon>Crassulaceae</taxon>
        <taxon>Kalanchoe</taxon>
    </lineage>
</organism>
<name>A0A7N0TKD2_KALFE</name>
<accession>A0A7N0TKD2</accession>
<evidence type="ECO:0000256" key="1">
    <source>
        <dbReference type="ARBA" id="ARBA00023015"/>
    </source>
</evidence>
<evidence type="ECO:0000256" key="3">
    <source>
        <dbReference type="ARBA" id="ARBA00023163"/>
    </source>
</evidence>
<dbReference type="InterPro" id="IPR055081">
    <property type="entry name" value="NLP1-9_GAF"/>
</dbReference>
<evidence type="ECO:0000313" key="9">
    <source>
        <dbReference type="Proteomes" id="UP000594263"/>
    </source>
</evidence>
<dbReference type="Proteomes" id="UP000594263">
    <property type="component" value="Unplaced"/>
</dbReference>
<evidence type="ECO:0000259" key="7">
    <source>
        <dbReference type="PROSITE" id="PS51745"/>
    </source>
</evidence>
<dbReference type="SMART" id="SM00666">
    <property type="entry name" value="PB1"/>
    <property type="match status" value="1"/>
</dbReference>
<feature type="region of interest" description="Disordered" evidence="5">
    <location>
        <begin position="803"/>
        <end position="848"/>
    </location>
</feature>
<dbReference type="EnsemblPlants" id="Kaladp0039s0452.1.v1.1">
    <property type="protein sequence ID" value="Kaladp0039s0452.1.v1.1"/>
    <property type="gene ID" value="Kaladp0039s0452.v1.1"/>
</dbReference>
<dbReference type="InterPro" id="IPR000270">
    <property type="entry name" value="PB1_dom"/>
</dbReference>
<dbReference type="InterPro" id="IPR003035">
    <property type="entry name" value="RWP-RK_dom"/>
</dbReference>
<feature type="compositionally biased region" description="Low complexity" evidence="5">
    <location>
        <begin position="824"/>
        <end position="838"/>
    </location>
</feature>
<dbReference type="InterPro" id="IPR053793">
    <property type="entry name" value="PB1-like"/>
</dbReference>
<dbReference type="PROSITE" id="PS51519">
    <property type="entry name" value="RWP_RK"/>
    <property type="match status" value="1"/>
</dbReference>
<evidence type="ECO:0000256" key="5">
    <source>
        <dbReference type="SAM" id="MobiDB-lite"/>
    </source>
</evidence>
<keyword evidence="1" id="KW-0805">Transcription regulation</keyword>
<feature type="domain" description="RWP-RK" evidence="6">
    <location>
        <begin position="589"/>
        <end position="675"/>
    </location>
</feature>
<feature type="compositionally biased region" description="Polar residues" evidence="5">
    <location>
        <begin position="812"/>
        <end position="823"/>
    </location>
</feature>
<dbReference type="Pfam" id="PF02042">
    <property type="entry name" value="RWP-RK"/>
    <property type="match status" value="1"/>
</dbReference>
<sequence length="957" mass="105621">MEPSRFKDKGVEYFPSLRLSNENVNDGIQSVVMDDVFSGMCEITNFDSYTGWGSTPVPDQIYAPYEFVSSLHPTPASYQPFDALNFSEQNIICITPTNGSAGPSSVVVSPFGSEDKLLSNQTGNGQFQCNLASSDENDYGIEPAPIATRSSCHSSNERYLIEKPLGQSLDEKMLRVLSLFKESSGAGILAQVWVPVKHGDHFILTTSDQPYLLDNMLAGYREVSRGYTFSTREAPGSFPGLPGRVFISKVPEWTSNVIYYNTTEYLRVKHAVDHEVRGSIAFPVFNPSENSCCAVLELVTVKEKPNFDLEMKTVCEALETVSLKTTAPPRLHSQILQSLSKNQRDALAEIADVLRTVCHAHRLPLALTWIPCSYTEGLREEFIRLHVEANTERRGKQILCIEESACFANDKSMEGFVQACCENYLEGKQGVAGKALQSNQPFFLPDVKCYDISEYPLVQHARKFGLSAAVAIRLRSTFTDVDDYILELFLPVTMTGSYEQQLLLNSLSSTMQKVCKTLRTVSDAELAETGNSKLLRDGICQEFEHTANPGMSSQLSSSTSDTSSFHKLPTDTSKSCIGKREFEDCWQEDVNAQGRHFEKKRSTVEKSVSLSVLQQYFSGSLKDAAKSIGVCPTTLKRICRQHGISRWPSRKINKVNRSLRKLQTVLDSVQGVEGGLKFDPTTGGLVPARSLVQDLDKGQILHHGLACNFAAQEMVSTAPSIELLAIKLEENDCGMGGSHLRAVQNISFKNTGQGALHKSSFPSESFSDDAKSSGMDVMANCSLSKQVPRVESLESHFLSQNSSSMIDEGNNEHNQPASSSMTDSSNGSLLNGSSSTSQSHEDTYIRKKVSRGNTGSKITVKATFKEDTIRFKFDPFAGCFQLYEEVATRFKLQVGTFKLKYLDDEDELVVLESELDWQECLEVIESVSSPSVKFTVLEIPCGMGSSGSSNCFLMRGT</sequence>
<dbReference type="Pfam" id="PF22922">
    <property type="entry name" value="GAF_NLP"/>
    <property type="match status" value="1"/>
</dbReference>
<dbReference type="AlphaFoldDB" id="A0A7N0TKD2"/>
<dbReference type="OMA" id="FLHACMG"/>
<protein>
    <submittedName>
        <fullName evidence="8">Uncharacterized protein</fullName>
    </submittedName>
</protein>